<dbReference type="AlphaFoldDB" id="A0AAV1C577"/>
<dbReference type="SUPFAM" id="SSF47113">
    <property type="entry name" value="Histone-fold"/>
    <property type="match status" value="1"/>
</dbReference>
<evidence type="ECO:0000259" key="5">
    <source>
        <dbReference type="SMART" id="SM00576"/>
    </source>
</evidence>
<evidence type="ECO:0000256" key="3">
    <source>
        <dbReference type="ARBA" id="ARBA00023163"/>
    </source>
</evidence>
<dbReference type="Pfam" id="PF07524">
    <property type="entry name" value="Bromo_TP"/>
    <property type="match status" value="1"/>
</dbReference>
<comment type="subcellular location">
    <subcellularLocation>
        <location evidence="1">Nucleus</location>
    </subcellularLocation>
</comment>
<dbReference type="InterPro" id="IPR006565">
    <property type="entry name" value="BTP"/>
</dbReference>
<protein>
    <submittedName>
        <fullName evidence="6">OLC1v1025265C1</fullName>
    </submittedName>
</protein>
<dbReference type="InterPro" id="IPR037818">
    <property type="entry name" value="TAF8"/>
</dbReference>
<evidence type="ECO:0000313" key="7">
    <source>
        <dbReference type="Proteomes" id="UP001161247"/>
    </source>
</evidence>
<keyword evidence="3" id="KW-0804">Transcription</keyword>
<name>A0AAV1C577_OLDCO</name>
<feature type="domain" description="Bromodomain associated" evidence="5">
    <location>
        <begin position="11"/>
        <end position="87"/>
    </location>
</feature>
<evidence type="ECO:0000256" key="1">
    <source>
        <dbReference type="ARBA" id="ARBA00004123"/>
    </source>
</evidence>
<keyword evidence="7" id="KW-1185">Reference proteome</keyword>
<dbReference type="Gene3D" id="1.10.20.10">
    <property type="entry name" value="Histone, subunit A"/>
    <property type="match status" value="1"/>
</dbReference>
<evidence type="ECO:0000256" key="2">
    <source>
        <dbReference type="ARBA" id="ARBA00023015"/>
    </source>
</evidence>
<keyword evidence="2" id="KW-0805">Transcription regulation</keyword>
<dbReference type="EMBL" id="OX459118">
    <property type="protein sequence ID" value="CAI9090486.1"/>
    <property type="molecule type" value="Genomic_DNA"/>
</dbReference>
<proteinExistence type="predicted"/>
<accession>A0AAV1C577</accession>
<organism evidence="6 7">
    <name type="scientific">Oldenlandia corymbosa var. corymbosa</name>
    <dbReference type="NCBI Taxonomy" id="529605"/>
    <lineage>
        <taxon>Eukaryota</taxon>
        <taxon>Viridiplantae</taxon>
        <taxon>Streptophyta</taxon>
        <taxon>Embryophyta</taxon>
        <taxon>Tracheophyta</taxon>
        <taxon>Spermatophyta</taxon>
        <taxon>Magnoliopsida</taxon>
        <taxon>eudicotyledons</taxon>
        <taxon>Gunneridae</taxon>
        <taxon>Pentapetalae</taxon>
        <taxon>asterids</taxon>
        <taxon>lamiids</taxon>
        <taxon>Gentianales</taxon>
        <taxon>Rubiaceae</taxon>
        <taxon>Rubioideae</taxon>
        <taxon>Spermacoceae</taxon>
        <taxon>Hedyotis-Oldenlandia complex</taxon>
        <taxon>Oldenlandia</taxon>
    </lineage>
</organism>
<dbReference type="GO" id="GO:0005669">
    <property type="term" value="C:transcription factor TFIID complex"/>
    <property type="evidence" value="ECO:0007669"/>
    <property type="project" value="InterPro"/>
</dbReference>
<evidence type="ECO:0000256" key="4">
    <source>
        <dbReference type="ARBA" id="ARBA00023242"/>
    </source>
</evidence>
<dbReference type="InterPro" id="IPR009072">
    <property type="entry name" value="Histone-fold"/>
</dbReference>
<dbReference type="Proteomes" id="UP001161247">
    <property type="component" value="Chromosome 1"/>
</dbReference>
<dbReference type="SMART" id="SM00576">
    <property type="entry name" value="BTP"/>
    <property type="match status" value="1"/>
</dbReference>
<reference evidence="6" key="1">
    <citation type="submission" date="2023-03" db="EMBL/GenBank/DDBJ databases">
        <authorList>
            <person name="Julca I."/>
        </authorList>
    </citation>
    <scope>NUCLEOTIDE SEQUENCE</scope>
</reference>
<evidence type="ECO:0000313" key="6">
    <source>
        <dbReference type="EMBL" id="CAI9090486.1"/>
    </source>
</evidence>
<gene>
    <name evidence="6" type="ORF">OLC1_LOCUS2641</name>
</gene>
<sequence>MNQGHSESSESRFYSAITRVSVAQICQSVGYKKAQNRALDILSNIAGRFIQAIADSATVSANSGGRTESNLADIVSALEELGSVQGFVGAHELQGSHCLMSSSVLKGIMRVVDWNEESPFAQPIPKKILPDVKKSGCQTGLVHVPRWLPEMPEITGNGLGLETKIRTEVMWEETSRKNFAERERKLLIEGSEKVKKGFELPEKRMKVKFKMGMGMVNKSFGMDIGMRNSGVFSRSGNGKRILCQGWNDE</sequence>
<dbReference type="PANTHER" id="PTHR46338">
    <property type="entry name" value="TRANSCRIPTION INITIATION FACTOR TFIID SUBUNIT 8"/>
    <property type="match status" value="1"/>
</dbReference>
<dbReference type="PANTHER" id="PTHR46338:SF13">
    <property type="entry name" value="TRANSCRIPTION INITIATION FACTOR TFIID SUBUNIT 8-LIKE"/>
    <property type="match status" value="1"/>
</dbReference>
<keyword evidence="4" id="KW-0539">Nucleus</keyword>
<dbReference type="GO" id="GO:0046982">
    <property type="term" value="F:protein heterodimerization activity"/>
    <property type="evidence" value="ECO:0007669"/>
    <property type="project" value="InterPro"/>
</dbReference>